<accession>A0A917DLR0</accession>
<reference evidence="1" key="2">
    <citation type="submission" date="2020-09" db="EMBL/GenBank/DDBJ databases">
        <authorList>
            <person name="Sun Q."/>
            <person name="Zhou Y."/>
        </authorList>
    </citation>
    <scope>NUCLEOTIDE SEQUENCE</scope>
    <source>
        <strain evidence="1">CGMCC 1.15178</strain>
    </source>
</reference>
<comment type="caution">
    <text evidence="1">The sequence shown here is derived from an EMBL/GenBank/DDBJ whole genome shotgun (WGS) entry which is preliminary data.</text>
</comment>
<dbReference type="RefSeq" id="WP_188988808.1">
    <property type="nucleotide sequence ID" value="NZ_BMHP01000001.1"/>
</dbReference>
<dbReference type="Proteomes" id="UP000612456">
    <property type="component" value="Unassembled WGS sequence"/>
</dbReference>
<gene>
    <name evidence="1" type="primary">yxiS</name>
    <name evidence="1" type="ORF">GCM10010911_05070</name>
</gene>
<evidence type="ECO:0000313" key="2">
    <source>
        <dbReference type="Proteomes" id="UP000612456"/>
    </source>
</evidence>
<keyword evidence="2" id="KW-1185">Reference proteome</keyword>
<dbReference type="AlphaFoldDB" id="A0A917DLR0"/>
<reference evidence="1" key="1">
    <citation type="journal article" date="2014" name="Int. J. Syst. Evol. Microbiol.">
        <title>Complete genome sequence of Corynebacterium casei LMG S-19264T (=DSM 44701T), isolated from a smear-ripened cheese.</title>
        <authorList>
            <consortium name="US DOE Joint Genome Institute (JGI-PGF)"/>
            <person name="Walter F."/>
            <person name="Albersmeier A."/>
            <person name="Kalinowski J."/>
            <person name="Ruckert C."/>
        </authorList>
    </citation>
    <scope>NUCLEOTIDE SEQUENCE</scope>
    <source>
        <strain evidence="1">CGMCC 1.15178</strain>
    </source>
</reference>
<sequence length="102" mass="11769">MDRKEIEEWIAANYRRDEQMMVDAFAQWCINHDLDPEELYTRAYPQQAANPALQGAISQALPKENSPEIPDDALLQLLSMFDNEELGYVVSNEIAQRKENRG</sequence>
<proteinExistence type="predicted"/>
<protein>
    <submittedName>
        <fullName evidence="1">Uncharacterized protein</fullName>
    </submittedName>
</protein>
<dbReference type="EMBL" id="BMHP01000001">
    <property type="protein sequence ID" value="GGD50537.1"/>
    <property type="molecule type" value="Genomic_DNA"/>
</dbReference>
<evidence type="ECO:0000313" key="1">
    <source>
        <dbReference type="EMBL" id="GGD50537.1"/>
    </source>
</evidence>
<organism evidence="1 2">
    <name type="scientific">Paenibacillus nasutitermitis</name>
    <dbReference type="NCBI Taxonomy" id="1652958"/>
    <lineage>
        <taxon>Bacteria</taxon>
        <taxon>Bacillati</taxon>
        <taxon>Bacillota</taxon>
        <taxon>Bacilli</taxon>
        <taxon>Bacillales</taxon>
        <taxon>Paenibacillaceae</taxon>
        <taxon>Paenibacillus</taxon>
    </lineage>
</organism>
<name>A0A917DLR0_9BACL</name>